<evidence type="ECO:0000256" key="1">
    <source>
        <dbReference type="SAM" id="MobiDB-lite"/>
    </source>
</evidence>
<feature type="compositionally biased region" description="Low complexity" evidence="1">
    <location>
        <begin position="474"/>
        <end position="485"/>
    </location>
</feature>
<sequence>MLTDGKPQSGNCVLWTSLQKSHSVYANNENHHHYTTLLTVHALYLYSTTHEMKDGKDFLAVLYNRPNNHNTNTNEETDNVAGDGQTIALYWLLGFVLHAYRKAHLHDLQLLLNDGALPHSVGLEYNVVHTLMDLGGGLERWKTLFLEWNRDKEEIRNLFYENLIALLQDSPANGFCVSSLSVVYDMVQTTLLTDPNKKMNRREVTNLLQLFYANGHHTLLSGHPSPNVVLDALCAQYGGSFRSTALDPFLSNLYRHCNGQETSTAGRQTAVVYLTKETLQTLTAEPFPVEKTSSSLLEGWLESVLHPLLHRPSSHPAGGETFYYVLFSLDAVLYTVDHGDNPLLKEIQSSLHSPDHPGMNSRVKSFFLCPLPSVNPSSGTRKEWNDLYFLYRKVKSDKKINLSAHYPKWFLWHEAESVSPCANPNNNNNIEWITMKRAKRLQAKKSILSLLQHHHPPHTKLSSEHYKYAMKQDTNNNNNTNSNRSNQKERSTAH</sequence>
<protein>
    <submittedName>
        <fullName evidence="2">Uncharacterized protein</fullName>
    </submittedName>
</protein>
<evidence type="ECO:0000313" key="3">
    <source>
        <dbReference type="Proteomes" id="UP000515908"/>
    </source>
</evidence>
<name>A0A7G2C4D5_9TRYP</name>
<dbReference type="EMBL" id="LR877147">
    <property type="protein sequence ID" value="CAD2214375.1"/>
    <property type="molecule type" value="Genomic_DNA"/>
</dbReference>
<dbReference type="AlphaFoldDB" id="A0A7G2C4D5"/>
<proteinExistence type="predicted"/>
<reference evidence="2 3" key="1">
    <citation type="submission" date="2020-08" db="EMBL/GenBank/DDBJ databases">
        <authorList>
            <person name="Newling K."/>
            <person name="Davey J."/>
            <person name="Forrester S."/>
        </authorList>
    </citation>
    <scope>NUCLEOTIDE SEQUENCE [LARGE SCALE GENOMIC DNA]</scope>
    <source>
        <strain evidence="3">Crithidia deanei Carvalho (ATCC PRA-265)</strain>
    </source>
</reference>
<evidence type="ECO:0000313" key="2">
    <source>
        <dbReference type="EMBL" id="CAD2214375.1"/>
    </source>
</evidence>
<feature type="region of interest" description="Disordered" evidence="1">
    <location>
        <begin position="472"/>
        <end position="494"/>
    </location>
</feature>
<dbReference type="VEuPathDB" id="TriTrypDB:ADEAN_000182000"/>
<organism evidence="2 3">
    <name type="scientific">Angomonas deanei</name>
    <dbReference type="NCBI Taxonomy" id="59799"/>
    <lineage>
        <taxon>Eukaryota</taxon>
        <taxon>Discoba</taxon>
        <taxon>Euglenozoa</taxon>
        <taxon>Kinetoplastea</taxon>
        <taxon>Metakinetoplastina</taxon>
        <taxon>Trypanosomatida</taxon>
        <taxon>Trypanosomatidae</taxon>
        <taxon>Strigomonadinae</taxon>
        <taxon>Angomonas</taxon>
    </lineage>
</organism>
<dbReference type="Proteomes" id="UP000515908">
    <property type="component" value="Chromosome 03"/>
</dbReference>
<keyword evidence="3" id="KW-1185">Reference proteome</keyword>
<accession>A0A7G2C4D5</accession>
<gene>
    <name evidence="2" type="ORF">ADEAN_000182000</name>
</gene>